<feature type="signal peptide" evidence="1">
    <location>
        <begin position="1"/>
        <end position="22"/>
    </location>
</feature>
<sequence length="171" mass="19164">MGFNSTILIGVLVAIGATSVVALQCWQCGMYNDGVGSITPCLNETHMKLIDCPKTDHKYCINISNILSITTDKNHTIQTIEDTKDCFKIIKTDPLATKIVCNEILKTDCCKKGEILLNMVSKESGEIPCVKIESRDQFIAIKTSDFVMLIQRINPRQRFLINIANRNPDRE</sequence>
<evidence type="ECO:0000313" key="3">
    <source>
        <dbReference type="Proteomes" id="UP001153636"/>
    </source>
</evidence>
<keyword evidence="1" id="KW-0732">Signal</keyword>
<gene>
    <name evidence="2" type="ORF">PSYICH_LOCUS12199</name>
</gene>
<organism evidence="2 3">
    <name type="scientific">Psylliodes chrysocephalus</name>
    <dbReference type="NCBI Taxonomy" id="3402493"/>
    <lineage>
        <taxon>Eukaryota</taxon>
        <taxon>Metazoa</taxon>
        <taxon>Ecdysozoa</taxon>
        <taxon>Arthropoda</taxon>
        <taxon>Hexapoda</taxon>
        <taxon>Insecta</taxon>
        <taxon>Pterygota</taxon>
        <taxon>Neoptera</taxon>
        <taxon>Endopterygota</taxon>
        <taxon>Coleoptera</taxon>
        <taxon>Polyphaga</taxon>
        <taxon>Cucujiformia</taxon>
        <taxon>Chrysomeloidea</taxon>
        <taxon>Chrysomelidae</taxon>
        <taxon>Galerucinae</taxon>
        <taxon>Alticini</taxon>
        <taxon>Psylliodes</taxon>
    </lineage>
</organism>
<dbReference type="AlphaFoldDB" id="A0A9P0D9D6"/>
<proteinExistence type="predicted"/>
<dbReference type="Proteomes" id="UP001153636">
    <property type="component" value="Chromosome 6"/>
</dbReference>
<evidence type="ECO:0008006" key="4">
    <source>
        <dbReference type="Google" id="ProtNLM"/>
    </source>
</evidence>
<reference evidence="2" key="1">
    <citation type="submission" date="2022-01" db="EMBL/GenBank/DDBJ databases">
        <authorList>
            <person name="King R."/>
        </authorList>
    </citation>
    <scope>NUCLEOTIDE SEQUENCE</scope>
</reference>
<dbReference type="OrthoDB" id="10250549at2759"/>
<protein>
    <recommendedName>
        <fullName evidence="4">Protein quiver</fullName>
    </recommendedName>
</protein>
<keyword evidence="3" id="KW-1185">Reference proteome</keyword>
<evidence type="ECO:0000256" key="1">
    <source>
        <dbReference type="SAM" id="SignalP"/>
    </source>
</evidence>
<feature type="chain" id="PRO_5040219653" description="Protein quiver" evidence="1">
    <location>
        <begin position="23"/>
        <end position="171"/>
    </location>
</feature>
<accession>A0A9P0D9D6</accession>
<name>A0A9P0D9D6_9CUCU</name>
<dbReference type="EMBL" id="OV651818">
    <property type="protein sequence ID" value="CAH1112765.1"/>
    <property type="molecule type" value="Genomic_DNA"/>
</dbReference>
<evidence type="ECO:0000313" key="2">
    <source>
        <dbReference type="EMBL" id="CAH1112765.1"/>
    </source>
</evidence>